<gene>
    <name evidence="2" type="ORF">AVDCRST_MAG77-2878</name>
</gene>
<evidence type="ECO:0000256" key="1">
    <source>
        <dbReference type="SAM" id="MobiDB-lite"/>
    </source>
</evidence>
<name>A0A6J4J467_9CHLR</name>
<feature type="compositionally biased region" description="Basic and acidic residues" evidence="1">
    <location>
        <begin position="33"/>
        <end position="47"/>
    </location>
</feature>
<evidence type="ECO:0000313" key="2">
    <source>
        <dbReference type="EMBL" id="CAA9266661.1"/>
    </source>
</evidence>
<organism evidence="2">
    <name type="scientific">uncultured Chloroflexota bacterium</name>
    <dbReference type="NCBI Taxonomy" id="166587"/>
    <lineage>
        <taxon>Bacteria</taxon>
        <taxon>Bacillati</taxon>
        <taxon>Chloroflexota</taxon>
        <taxon>environmental samples</taxon>
    </lineage>
</organism>
<feature type="non-terminal residue" evidence="2">
    <location>
        <position position="71"/>
    </location>
</feature>
<proteinExistence type="predicted"/>
<feature type="non-terminal residue" evidence="2">
    <location>
        <position position="1"/>
    </location>
</feature>
<reference evidence="2" key="1">
    <citation type="submission" date="2020-02" db="EMBL/GenBank/DDBJ databases">
        <authorList>
            <person name="Meier V. D."/>
        </authorList>
    </citation>
    <scope>NUCLEOTIDE SEQUENCE</scope>
    <source>
        <strain evidence="2">AVDCRST_MAG77</strain>
    </source>
</reference>
<feature type="region of interest" description="Disordered" evidence="1">
    <location>
        <begin position="1"/>
        <end position="71"/>
    </location>
</feature>
<sequence length="71" mass="7847">ALHSDGLGKGGRRRRGAAGGERLPRPQESPGEQEQRSQHGNDDDLRRRALGRQALSDDAQAWVSAHGHDRW</sequence>
<dbReference type="AlphaFoldDB" id="A0A6J4J467"/>
<accession>A0A6J4J467</accession>
<dbReference type="EMBL" id="CADCTC010000169">
    <property type="protein sequence ID" value="CAA9266661.1"/>
    <property type="molecule type" value="Genomic_DNA"/>
</dbReference>
<protein>
    <submittedName>
        <fullName evidence="2">Uncharacterized protein</fullName>
    </submittedName>
</protein>